<reference evidence="4 5" key="1">
    <citation type="journal article" date="2019" name="Proc. Natl. Acad. Sci. U.S.A.">
        <title>Regulatory changes in pterin and carotenoid genes underlie balanced color polymorphisms in the wall lizard.</title>
        <authorList>
            <person name="Andrade P."/>
            <person name="Pinho C."/>
            <person name="Perez I de Lanuza G."/>
            <person name="Afonso S."/>
            <person name="Brejcha J."/>
            <person name="Rubin C.J."/>
            <person name="Wallerman O."/>
            <person name="Pereira P."/>
            <person name="Sabatino S.J."/>
            <person name="Bellati A."/>
            <person name="Pellitteri-Rosa D."/>
            <person name="Bosakova Z."/>
            <person name="Bunikis I."/>
            <person name="Carretero M.A."/>
            <person name="Feiner N."/>
            <person name="Marsik P."/>
            <person name="Pauperio F."/>
            <person name="Salvi D."/>
            <person name="Soler L."/>
            <person name="While G.M."/>
            <person name="Uller T."/>
            <person name="Font E."/>
            <person name="Andersson L."/>
            <person name="Carneiro M."/>
        </authorList>
    </citation>
    <scope>NUCLEOTIDE SEQUENCE</scope>
</reference>
<dbReference type="GeneID" id="114602580"/>
<dbReference type="InterPro" id="IPR034753">
    <property type="entry name" value="hSac2"/>
</dbReference>
<dbReference type="Pfam" id="PF12456">
    <property type="entry name" value="hSac2"/>
    <property type="match status" value="1"/>
</dbReference>
<dbReference type="OrthoDB" id="10012704at2759"/>
<evidence type="ECO:0000313" key="4">
    <source>
        <dbReference type="Ensembl" id="ENSPMRP00000013087.1"/>
    </source>
</evidence>
<dbReference type="GO" id="GO:0042802">
    <property type="term" value="F:identical protein binding"/>
    <property type="evidence" value="ECO:0007669"/>
    <property type="project" value="Ensembl"/>
</dbReference>
<organism evidence="4 5">
    <name type="scientific">Podarcis muralis</name>
    <name type="common">Wall lizard</name>
    <name type="synonym">Lacerta muralis</name>
    <dbReference type="NCBI Taxonomy" id="64176"/>
    <lineage>
        <taxon>Eukaryota</taxon>
        <taxon>Metazoa</taxon>
        <taxon>Chordata</taxon>
        <taxon>Craniata</taxon>
        <taxon>Vertebrata</taxon>
        <taxon>Euteleostomi</taxon>
        <taxon>Lepidosauria</taxon>
        <taxon>Squamata</taxon>
        <taxon>Bifurcata</taxon>
        <taxon>Unidentata</taxon>
        <taxon>Episquamata</taxon>
        <taxon>Laterata</taxon>
        <taxon>Lacertibaenia</taxon>
        <taxon>Lacertidae</taxon>
        <taxon>Podarcis</taxon>
    </lineage>
</organism>
<dbReference type="GeneTree" id="ENSGT00390000001652"/>
<gene>
    <name evidence="4" type="primary">TPRG1L</name>
</gene>
<dbReference type="Ensembl" id="ENSPMRT00000013967.1">
    <property type="protein sequence ID" value="ENSPMRP00000013087.1"/>
    <property type="gene ID" value="ENSPMRG00000008744.1"/>
</dbReference>
<reference evidence="4" key="3">
    <citation type="submission" date="2025-09" db="UniProtKB">
        <authorList>
            <consortium name="Ensembl"/>
        </authorList>
    </citation>
    <scope>IDENTIFICATION</scope>
</reference>
<dbReference type="KEGG" id="pmua:114602580"/>
<comment type="similarity">
    <text evidence="1">Belongs to the TPRG1 family.</text>
</comment>
<accession>A0A670IPC1</accession>
<dbReference type="GO" id="GO:0033173">
    <property type="term" value="P:calcineurin-NFAT signaling cascade"/>
    <property type="evidence" value="ECO:0007669"/>
    <property type="project" value="Ensembl"/>
</dbReference>
<dbReference type="GO" id="GO:0050805">
    <property type="term" value="P:negative regulation of synaptic transmission"/>
    <property type="evidence" value="ECO:0007669"/>
    <property type="project" value="Ensembl"/>
</dbReference>
<dbReference type="GO" id="GO:0008021">
    <property type="term" value="C:synaptic vesicle"/>
    <property type="evidence" value="ECO:0007669"/>
    <property type="project" value="TreeGrafter"/>
</dbReference>
<evidence type="ECO:0000313" key="5">
    <source>
        <dbReference type="Proteomes" id="UP000472272"/>
    </source>
</evidence>
<dbReference type="RefSeq" id="XP_028596814.1">
    <property type="nucleotide sequence ID" value="XM_028740981.1"/>
</dbReference>
<dbReference type="OMA" id="WNPWSSN"/>
<keyword evidence="5" id="KW-1185">Reference proteome</keyword>
<dbReference type="PANTHER" id="PTHR31108">
    <property type="entry name" value="TUMOR PROTEIN P63-REGULATED GENE 1-LIKE PROTEIN"/>
    <property type="match status" value="1"/>
</dbReference>
<dbReference type="GO" id="GO:0016081">
    <property type="term" value="P:synaptic vesicle docking"/>
    <property type="evidence" value="ECO:0007669"/>
    <property type="project" value="Ensembl"/>
</dbReference>
<proteinExistence type="inferred from homology"/>
<reference evidence="4" key="2">
    <citation type="submission" date="2025-08" db="UniProtKB">
        <authorList>
            <consortium name="Ensembl"/>
        </authorList>
    </citation>
    <scope>IDENTIFICATION</scope>
</reference>
<feature type="region of interest" description="Disordered" evidence="2">
    <location>
        <begin position="34"/>
        <end position="53"/>
    </location>
</feature>
<sequence length="286" mass="31958">MLQMRDSVEGVGPGSCEGSRGAALLVPAAEADVPFTPTGELPPSSPSASLLAQAPPRQTLRPLSVRNPTRGGRLKEYFVFRPGTIEQAVNEIRVVVMPTEDGEVQSVWLLTEIDHWNNEKERLVLITDWSLLICKYDFISLQCQQVTRISLNAVDTISIGEFEFPPKSLNKREGFGIRVQWDKQSRASFINRWNPWSTNVPYATFTEHPMADADEKIASLCQLENFKTQLIQAVKKAHKECPLPGRANGVLLLERPLLIETYVGLMSFINNEAKLGYSMTRGKIGF</sequence>
<dbReference type="InterPro" id="IPR040242">
    <property type="entry name" value="TPRG1-like"/>
</dbReference>
<evidence type="ECO:0000256" key="1">
    <source>
        <dbReference type="ARBA" id="ARBA00009163"/>
    </source>
</evidence>
<dbReference type="CTD" id="127262"/>
<evidence type="ECO:0000259" key="3">
    <source>
        <dbReference type="PROSITE" id="PS51791"/>
    </source>
</evidence>
<dbReference type="AlphaFoldDB" id="A0A670IPC1"/>
<evidence type="ECO:0000256" key="2">
    <source>
        <dbReference type="SAM" id="MobiDB-lite"/>
    </source>
</evidence>
<dbReference type="PANTHER" id="PTHR31108:SF7">
    <property type="entry name" value="TUMOR PROTEIN P63-REGULATED GENE 1-LIKE PROTEIN"/>
    <property type="match status" value="1"/>
</dbReference>
<protein>
    <submittedName>
        <fullName evidence="4">Tumor protein p63 regulated 1 like</fullName>
    </submittedName>
</protein>
<name>A0A670IPC1_PODMU</name>
<feature type="domain" description="HSac2" evidence="3">
    <location>
        <begin position="79"/>
        <end position="252"/>
    </location>
</feature>
<dbReference type="InterPro" id="IPR022158">
    <property type="entry name" value="Inositol_phosphatase"/>
</dbReference>
<dbReference type="PROSITE" id="PS51791">
    <property type="entry name" value="HSAC2"/>
    <property type="match status" value="1"/>
</dbReference>
<dbReference type="GO" id="GO:0005516">
    <property type="term" value="F:calmodulin binding"/>
    <property type="evidence" value="ECO:0007669"/>
    <property type="project" value="Ensembl"/>
</dbReference>
<dbReference type="Proteomes" id="UP000472272">
    <property type="component" value="Chromosome 8"/>
</dbReference>